<feature type="compositionally biased region" description="Basic residues" evidence="1">
    <location>
        <begin position="15"/>
        <end position="25"/>
    </location>
</feature>
<dbReference type="Proteomes" id="UP001652622">
    <property type="component" value="Unplaced"/>
</dbReference>
<sequence length="170" mass="19133">MYVSLFKTKDESRARGIKPGRRFHTPRSALSSFSPLADPYDQATIAKEEVKEEEPQPFQKIGPEPGNYTCEFCGKQYKYSTPSQEDVALHAPIRAYPAVTQQPGRPRDPGSFKAEANRTSKAITRDRAVPAYLPDSCPLGIYFERRSCSYFSANSQARLPIIVNTILNRK</sequence>
<dbReference type="GeneID" id="132712544"/>
<organism evidence="2 3">
    <name type="scientific">Pantherophis guttatus</name>
    <name type="common">Corn snake</name>
    <name type="synonym">Elaphe guttata</name>
    <dbReference type="NCBI Taxonomy" id="94885"/>
    <lineage>
        <taxon>Eukaryota</taxon>
        <taxon>Metazoa</taxon>
        <taxon>Chordata</taxon>
        <taxon>Craniata</taxon>
        <taxon>Vertebrata</taxon>
        <taxon>Euteleostomi</taxon>
        <taxon>Lepidosauria</taxon>
        <taxon>Squamata</taxon>
        <taxon>Bifurcata</taxon>
        <taxon>Unidentata</taxon>
        <taxon>Episquamata</taxon>
        <taxon>Toxicofera</taxon>
        <taxon>Serpentes</taxon>
        <taxon>Colubroidea</taxon>
        <taxon>Colubridae</taxon>
        <taxon>Colubrinae</taxon>
        <taxon>Pantherophis</taxon>
    </lineage>
</organism>
<evidence type="ECO:0000313" key="2">
    <source>
        <dbReference type="Proteomes" id="UP001652622"/>
    </source>
</evidence>
<keyword evidence="2" id="KW-1185">Reference proteome</keyword>
<name>A0ABM3ZPJ1_PANGU</name>
<accession>A0ABM3ZPJ1</accession>
<reference evidence="3" key="1">
    <citation type="submission" date="2025-08" db="UniProtKB">
        <authorList>
            <consortium name="RefSeq"/>
        </authorList>
    </citation>
    <scope>IDENTIFICATION</scope>
    <source>
        <tissue evidence="3">Blood</tissue>
    </source>
</reference>
<proteinExistence type="predicted"/>
<dbReference type="RefSeq" id="XP_060550296.1">
    <property type="nucleotide sequence ID" value="XM_060694313.1"/>
</dbReference>
<feature type="region of interest" description="Disordered" evidence="1">
    <location>
        <begin position="99"/>
        <end position="119"/>
    </location>
</feature>
<evidence type="ECO:0000256" key="1">
    <source>
        <dbReference type="SAM" id="MobiDB-lite"/>
    </source>
</evidence>
<feature type="region of interest" description="Disordered" evidence="1">
    <location>
        <begin position="1"/>
        <end position="38"/>
    </location>
</feature>
<evidence type="ECO:0000313" key="3">
    <source>
        <dbReference type="RefSeq" id="XP_060550296.1"/>
    </source>
</evidence>
<feature type="compositionally biased region" description="Basic and acidic residues" evidence="1">
    <location>
        <begin position="105"/>
        <end position="119"/>
    </location>
</feature>
<gene>
    <name evidence="3" type="primary">LOC132712544</name>
</gene>
<protein>
    <submittedName>
        <fullName evidence="3">Uncharacterized protein LOC132712544 isoform X1</fullName>
    </submittedName>
</protein>